<dbReference type="EMBL" id="OC857987">
    <property type="protein sequence ID" value="CAD7625898.1"/>
    <property type="molecule type" value="Genomic_DNA"/>
</dbReference>
<dbReference type="AlphaFoldDB" id="A0A7R9PYR0"/>
<dbReference type="GO" id="GO:0003723">
    <property type="term" value="F:RNA binding"/>
    <property type="evidence" value="ECO:0007669"/>
    <property type="project" value="TreeGrafter"/>
</dbReference>
<feature type="domain" description="Xrn1 N-terminal" evidence="1">
    <location>
        <begin position="1"/>
        <end position="150"/>
    </location>
</feature>
<evidence type="ECO:0000313" key="2">
    <source>
        <dbReference type="EMBL" id="CAD7625898.1"/>
    </source>
</evidence>
<protein>
    <recommendedName>
        <fullName evidence="1">Xrn1 N-terminal domain-containing protein</fullName>
    </recommendedName>
</protein>
<dbReference type="CDD" id="cd18673">
    <property type="entry name" value="PIN_XRN1-2-like"/>
    <property type="match status" value="1"/>
</dbReference>
<name>A0A7R9PYR0_9ACAR</name>
<dbReference type="PANTHER" id="PTHR12341:SF41">
    <property type="entry name" value="5'-3' EXORIBONUCLEASE 2"/>
    <property type="match status" value="1"/>
</dbReference>
<dbReference type="GO" id="GO:0004534">
    <property type="term" value="F:5'-3' RNA exonuclease activity"/>
    <property type="evidence" value="ECO:0007669"/>
    <property type="project" value="TreeGrafter"/>
</dbReference>
<gene>
    <name evidence="2" type="ORF">OSB1V03_LOCUS6331</name>
</gene>
<dbReference type="OrthoDB" id="372487at2759"/>
<dbReference type="PANTHER" id="PTHR12341">
    <property type="entry name" value="5'-&gt;3' EXORIBONUCLEASE"/>
    <property type="match status" value="1"/>
</dbReference>
<sequence length="152" mass="17509">MGVPAFFRWLSKKYPSIVVECDDGVKGKAHFDNLYLDMNGIIHPCSHPEYKAAPETEEEMFVAIFEYIERIMTIVKPKKLLYMAVDGCAPRAKMNQQRSRRFRASQESIDRLLEIQKIKDELRGKGIEVKDKPKSAHFDSNVITPGTQFMIN</sequence>
<dbReference type="EMBL" id="CAJPIZ010003412">
    <property type="protein sequence ID" value="CAG2106328.1"/>
    <property type="molecule type" value="Genomic_DNA"/>
</dbReference>
<dbReference type="InterPro" id="IPR027073">
    <property type="entry name" value="5_3_exoribonuclease"/>
</dbReference>
<keyword evidence="3" id="KW-1185">Reference proteome</keyword>
<dbReference type="GO" id="GO:0005634">
    <property type="term" value="C:nucleus"/>
    <property type="evidence" value="ECO:0007669"/>
    <property type="project" value="TreeGrafter"/>
</dbReference>
<organism evidence="2">
    <name type="scientific">Medioppia subpectinata</name>
    <dbReference type="NCBI Taxonomy" id="1979941"/>
    <lineage>
        <taxon>Eukaryota</taxon>
        <taxon>Metazoa</taxon>
        <taxon>Ecdysozoa</taxon>
        <taxon>Arthropoda</taxon>
        <taxon>Chelicerata</taxon>
        <taxon>Arachnida</taxon>
        <taxon>Acari</taxon>
        <taxon>Acariformes</taxon>
        <taxon>Sarcoptiformes</taxon>
        <taxon>Oribatida</taxon>
        <taxon>Brachypylina</taxon>
        <taxon>Oppioidea</taxon>
        <taxon>Oppiidae</taxon>
        <taxon>Medioppia</taxon>
    </lineage>
</organism>
<dbReference type="Proteomes" id="UP000759131">
    <property type="component" value="Unassembled WGS sequence"/>
</dbReference>
<dbReference type="Gene3D" id="3.40.50.12390">
    <property type="match status" value="1"/>
</dbReference>
<accession>A0A7R9PYR0</accession>
<dbReference type="GO" id="GO:0000956">
    <property type="term" value="P:nuclear-transcribed mRNA catabolic process"/>
    <property type="evidence" value="ECO:0007669"/>
    <property type="project" value="TreeGrafter"/>
</dbReference>
<dbReference type="Pfam" id="PF03159">
    <property type="entry name" value="XRN_N"/>
    <property type="match status" value="1"/>
</dbReference>
<dbReference type="InterPro" id="IPR004859">
    <property type="entry name" value="Xrn1_N"/>
</dbReference>
<reference evidence="2" key="1">
    <citation type="submission" date="2020-11" db="EMBL/GenBank/DDBJ databases">
        <authorList>
            <person name="Tran Van P."/>
        </authorList>
    </citation>
    <scope>NUCLEOTIDE SEQUENCE</scope>
</reference>
<evidence type="ECO:0000313" key="3">
    <source>
        <dbReference type="Proteomes" id="UP000759131"/>
    </source>
</evidence>
<proteinExistence type="predicted"/>
<evidence type="ECO:0000259" key="1">
    <source>
        <dbReference type="Pfam" id="PF03159"/>
    </source>
</evidence>